<feature type="region of interest" description="Disordered" evidence="1">
    <location>
        <begin position="911"/>
        <end position="1009"/>
    </location>
</feature>
<feature type="compositionally biased region" description="Basic and acidic residues" evidence="1">
    <location>
        <begin position="522"/>
        <end position="589"/>
    </location>
</feature>
<reference evidence="2" key="1">
    <citation type="submission" date="2020-06" db="EMBL/GenBank/DDBJ databases">
        <authorList>
            <person name="Li T."/>
            <person name="Hu X."/>
            <person name="Zhang T."/>
            <person name="Song X."/>
            <person name="Zhang H."/>
            <person name="Dai N."/>
            <person name="Sheng W."/>
            <person name="Hou X."/>
            <person name="Wei L."/>
        </authorList>
    </citation>
    <scope>NUCLEOTIDE SEQUENCE</scope>
    <source>
        <strain evidence="2">KEN8</strain>
        <tissue evidence="2">Leaf</tissue>
    </source>
</reference>
<reference evidence="2" key="2">
    <citation type="journal article" date="2024" name="Plant">
        <title>Genomic evolution and insights into agronomic trait innovations of Sesamum species.</title>
        <authorList>
            <person name="Miao H."/>
            <person name="Wang L."/>
            <person name="Qu L."/>
            <person name="Liu H."/>
            <person name="Sun Y."/>
            <person name="Le M."/>
            <person name="Wang Q."/>
            <person name="Wei S."/>
            <person name="Zheng Y."/>
            <person name="Lin W."/>
            <person name="Duan Y."/>
            <person name="Cao H."/>
            <person name="Xiong S."/>
            <person name="Wang X."/>
            <person name="Wei L."/>
            <person name="Li C."/>
            <person name="Ma Q."/>
            <person name="Ju M."/>
            <person name="Zhao R."/>
            <person name="Li G."/>
            <person name="Mu C."/>
            <person name="Tian Q."/>
            <person name="Mei H."/>
            <person name="Zhang T."/>
            <person name="Gao T."/>
            <person name="Zhang H."/>
        </authorList>
    </citation>
    <scope>NUCLEOTIDE SEQUENCE</scope>
    <source>
        <strain evidence="2">KEN8</strain>
    </source>
</reference>
<feature type="compositionally biased region" description="Polar residues" evidence="1">
    <location>
        <begin position="922"/>
        <end position="935"/>
    </location>
</feature>
<feature type="compositionally biased region" description="Polar residues" evidence="1">
    <location>
        <begin position="956"/>
        <end position="985"/>
    </location>
</feature>
<dbReference type="EMBL" id="JACGWM010000015">
    <property type="protein sequence ID" value="KAL0324193.1"/>
    <property type="molecule type" value="Genomic_DNA"/>
</dbReference>
<gene>
    <name evidence="2" type="ORF">Scaly_2386400</name>
</gene>
<feature type="compositionally biased region" description="Basic and acidic residues" evidence="1">
    <location>
        <begin position="294"/>
        <end position="511"/>
    </location>
</feature>
<feature type="compositionally biased region" description="Basic and acidic residues" evidence="1">
    <location>
        <begin position="227"/>
        <end position="239"/>
    </location>
</feature>
<sequence length="1351" mass="152999">MPRSSRHKSHKQSKHSSKDYSDSDEDVIKIKEKGGKDDNSVRVHRSSASGEKRKISSQVRESKDSKDLSGNGEVLEAYVSSKRRKEKTDVVGDRWNGGGDDRGDGDRNMEREIHKGESLKVDTKLKENSNKGENMRIESKSKRHESGITGERKEDGLASVSVDKEDGKSKGEVKRKSERDSSARREGKELKDKDRRLDKEKNVGLESKSGDAEDVVTKQGTQWGDFSEERQGKRSRENTGKFNPYSSKLSIRMCYLQFVFEQLVSETYFTGRVTILSGRRRLRKGYGKKRRDDKHKDGGYVDKYHEDSHKDDRRRDEKYREEADKDNKHHSDKYREDGEKDGRRRDDRHRENGDRDARRRDEKHREDGERDGRRKDDKYREGVERESRRDDKYHEDGDRDNRRKDSRYAEDGDRDMRRGDEKYYEDGDKDDRLNDNIYRDEDDRENRHKEEKFHEDIDRDIRHKDSKQGDGFDRDKRPRDTKHRDERTSRDRSGDKSDPKRSRDDAYSADRHARKSSAYDDSPTHDDRTARYRDDQDRRRTNEKEDYGDVRSRGTKDQRSDAEKKSARVDLPSDRVRSSSRNAEIEHTSSHNRRWSSPSSSSHAPRDNYRALNQDESKYREYNYEERVRHNITSARDYAGAVGGLEKTSSSRSLDKHGQKDDGHLRSSPLQLVDKSPSSSTDRRQFGRPDVRRSIDVDESTQRGGGSRDWRGYSGKEGKGSQDLGMDVVPGEELLQADADTLSVSSPFMRNSHFSSGSKSFLPPPPFRTGVDSHLLGSAEEDGRGKSNIRHRRIGDPNMGRIQANAWRGVPNWPSPMANGFLPFPHAPPPVGFHSVMQPFPAPPMFGVRPSMELNHPGPYHIPDADRFSGPGRPMGWHNQVDSCPPLHGWDASNAVYGEDSHIYGRLDWDQSRNMPRGRGWETSSDLFKGQNRSASMEMLSSEKENNSTRSGDEALTTQSIPPAQNEQTLTDQQADSTDIGQSIKNFEKNDIEVPLTSQEDTSDGAKMSGKDDVPLCHVYLSKLDISADLTEPELFNKCTSLIDLDQSISSDGDDSSILCMEATEAKMVPPMPMSYALFVSTDDSIFQATEATMVPHRRMSYTLFVSTDDSIFQKSISLYKMQKGNLWAEDGEKLKVLSKLVPNSDQGDQNAEDDKTEKLCPTDDKQGVEDALLNFETEADHKNSLQEVGLGVETLQGEADLPVGDTLETLKEPVSASDPVNMEETSEFDRGLVEPDVKEDPYVWGVLKDTRCGALVNSDDVSSEACEAVMPESILSGFLCQVSLLDGKLGVLSSSKFKVSPGQSCVLCKQNAIGLPQSGVGMLSSLGYQVLCAVLLLSFPLGKILNWYGC</sequence>
<feature type="compositionally biased region" description="Basic and acidic residues" evidence="1">
    <location>
        <begin position="653"/>
        <end position="665"/>
    </location>
</feature>
<evidence type="ECO:0000313" key="2">
    <source>
        <dbReference type="EMBL" id="KAL0324193.1"/>
    </source>
</evidence>
<comment type="caution">
    <text evidence="2">The sequence shown here is derived from an EMBL/GenBank/DDBJ whole genome shotgun (WGS) entry which is preliminary data.</text>
</comment>
<feature type="compositionally biased region" description="Basic and acidic residues" evidence="1">
    <location>
        <begin position="16"/>
        <end position="41"/>
    </location>
</feature>
<feature type="compositionally biased region" description="Basic and acidic residues" evidence="1">
    <location>
        <begin position="706"/>
        <end position="720"/>
    </location>
</feature>
<feature type="region of interest" description="Disordered" evidence="1">
    <location>
        <begin position="1142"/>
        <end position="1163"/>
    </location>
</feature>
<feature type="compositionally biased region" description="Basic and acidic residues" evidence="1">
    <location>
        <begin position="941"/>
        <end position="953"/>
    </location>
</feature>
<feature type="compositionally biased region" description="Basic and acidic residues" evidence="1">
    <location>
        <begin position="99"/>
        <end position="211"/>
    </location>
</feature>
<feature type="compositionally biased region" description="Basic residues" evidence="1">
    <location>
        <begin position="1"/>
        <end position="15"/>
    </location>
</feature>
<feature type="compositionally biased region" description="Basic and acidic residues" evidence="1">
    <location>
        <begin position="604"/>
        <end position="629"/>
    </location>
</feature>
<feature type="compositionally biased region" description="Basic residues" evidence="1">
    <location>
        <begin position="281"/>
        <end position="293"/>
    </location>
</feature>
<evidence type="ECO:0000256" key="1">
    <source>
        <dbReference type="SAM" id="MobiDB-lite"/>
    </source>
</evidence>
<accession>A0AAW2LZH7</accession>
<name>A0AAW2LZH7_9LAMI</name>
<proteinExistence type="predicted"/>
<dbReference type="PANTHER" id="PTHR34837">
    <property type="entry name" value="OS05G0595500 PROTEIN"/>
    <property type="match status" value="1"/>
</dbReference>
<protein>
    <submittedName>
        <fullName evidence="2">Uncharacterized protein</fullName>
    </submittedName>
</protein>
<feature type="compositionally biased region" description="Basic and acidic residues" evidence="1">
    <location>
        <begin position="1153"/>
        <end position="1163"/>
    </location>
</feature>
<feature type="compositionally biased region" description="Basic and acidic residues" evidence="1">
    <location>
        <begin position="50"/>
        <end position="67"/>
    </location>
</feature>
<feature type="compositionally biased region" description="Basic and acidic residues" evidence="1">
    <location>
        <begin position="681"/>
        <end position="696"/>
    </location>
</feature>
<organism evidence="2">
    <name type="scientific">Sesamum calycinum</name>
    <dbReference type="NCBI Taxonomy" id="2727403"/>
    <lineage>
        <taxon>Eukaryota</taxon>
        <taxon>Viridiplantae</taxon>
        <taxon>Streptophyta</taxon>
        <taxon>Embryophyta</taxon>
        <taxon>Tracheophyta</taxon>
        <taxon>Spermatophyta</taxon>
        <taxon>Magnoliopsida</taxon>
        <taxon>eudicotyledons</taxon>
        <taxon>Gunneridae</taxon>
        <taxon>Pentapetalae</taxon>
        <taxon>asterids</taxon>
        <taxon>lamiids</taxon>
        <taxon>Lamiales</taxon>
        <taxon>Pedaliaceae</taxon>
        <taxon>Sesamum</taxon>
    </lineage>
</organism>
<feature type="region of interest" description="Disordered" evidence="1">
    <location>
        <begin position="281"/>
        <end position="726"/>
    </location>
</feature>
<feature type="region of interest" description="Disordered" evidence="1">
    <location>
        <begin position="1"/>
        <end position="246"/>
    </location>
</feature>
<dbReference type="PANTHER" id="PTHR34837:SF1">
    <property type="entry name" value="LOW PROTEIN: ZINC FINGER CCCH DOMAIN PROTEIN"/>
    <property type="match status" value="1"/>
</dbReference>